<reference evidence="1" key="1">
    <citation type="journal article" date="2014" name="Nat. Commun.">
        <title>The tobacco genome sequence and its comparison with those of tomato and potato.</title>
        <authorList>
            <person name="Sierro N."/>
            <person name="Battey J.N."/>
            <person name="Ouadi S."/>
            <person name="Bakaher N."/>
            <person name="Bovet L."/>
            <person name="Willig A."/>
            <person name="Goepfert S."/>
            <person name="Peitsch M.C."/>
            <person name="Ivanov N.V."/>
        </authorList>
    </citation>
    <scope>NUCLEOTIDE SEQUENCE [LARGE SCALE GENOMIC DNA]</scope>
</reference>
<proteinExistence type="predicted"/>
<protein>
    <submittedName>
        <fullName evidence="2">Uncharacterized protein LOC142162377</fullName>
    </submittedName>
</protein>
<keyword evidence="1" id="KW-1185">Reference proteome</keyword>
<gene>
    <name evidence="2" type="primary">LOC142162377</name>
</gene>
<sequence>METRPHIYWTPCAAHCIDLLLEDIRKLQMHQDPLKKAKEVVRFIYGHTWVLDLMRSFANNHELLRPAVTLFAIAYLTLQSIQKQKQALRSTWAKKHEGVKTRAIVLFDQKFWPYIAYCKVLPL</sequence>
<evidence type="ECO:0000313" key="2">
    <source>
        <dbReference type="RefSeq" id="XP_075074826.1"/>
    </source>
</evidence>
<reference evidence="2" key="2">
    <citation type="submission" date="2025-08" db="UniProtKB">
        <authorList>
            <consortium name="RefSeq"/>
        </authorList>
    </citation>
    <scope>IDENTIFICATION</scope>
    <source>
        <tissue evidence="2">Leaf</tissue>
    </source>
</reference>
<accession>A0AC58RQ28</accession>
<organism evidence="1 2">
    <name type="scientific">Nicotiana tabacum</name>
    <name type="common">Common tobacco</name>
    <dbReference type="NCBI Taxonomy" id="4097"/>
    <lineage>
        <taxon>Eukaryota</taxon>
        <taxon>Viridiplantae</taxon>
        <taxon>Streptophyta</taxon>
        <taxon>Embryophyta</taxon>
        <taxon>Tracheophyta</taxon>
        <taxon>Spermatophyta</taxon>
        <taxon>Magnoliopsida</taxon>
        <taxon>eudicotyledons</taxon>
        <taxon>Gunneridae</taxon>
        <taxon>Pentapetalae</taxon>
        <taxon>asterids</taxon>
        <taxon>lamiids</taxon>
        <taxon>Solanales</taxon>
        <taxon>Solanaceae</taxon>
        <taxon>Nicotianoideae</taxon>
        <taxon>Nicotianeae</taxon>
        <taxon>Nicotiana</taxon>
    </lineage>
</organism>
<evidence type="ECO:0000313" key="1">
    <source>
        <dbReference type="Proteomes" id="UP000790787"/>
    </source>
</evidence>
<name>A0AC58RQ28_TOBAC</name>
<dbReference type="Proteomes" id="UP000790787">
    <property type="component" value="Chromosome 7"/>
</dbReference>
<dbReference type="RefSeq" id="XP_075074826.1">
    <property type="nucleotide sequence ID" value="XM_075218725.1"/>
</dbReference>